<dbReference type="PANTHER" id="PTHR23167:SF18">
    <property type="entry name" value="CYTOSPIN-A"/>
    <property type="match status" value="1"/>
</dbReference>
<feature type="region of interest" description="Disordered" evidence="15">
    <location>
        <begin position="948"/>
        <end position="1006"/>
    </location>
</feature>
<comment type="subcellular location">
    <subcellularLocation>
        <location evidence="1 13">Cytoplasm</location>
        <location evidence="1 13">Cytoskeleton</location>
        <location evidence="1 13">Spindle</location>
    </subcellularLocation>
    <subcellularLocation>
        <location evidence="13">Cytoplasm</location>
        <location evidence="13">Cytoskeleton</location>
    </subcellularLocation>
    <subcellularLocation>
        <location evidence="13">Cell junction</location>
        <location evidence="13">Gap junction</location>
    </subcellularLocation>
</comment>
<protein>
    <recommendedName>
        <fullName evidence="4 13">Cytospin-A</fullName>
    </recommendedName>
</protein>
<evidence type="ECO:0000256" key="7">
    <source>
        <dbReference type="ARBA" id="ARBA00022868"/>
    </source>
</evidence>
<dbReference type="Pfam" id="PF00307">
    <property type="entry name" value="CH"/>
    <property type="match status" value="1"/>
</dbReference>
<evidence type="ECO:0000256" key="15">
    <source>
        <dbReference type="SAM" id="MobiDB-lite"/>
    </source>
</evidence>
<feature type="coiled-coil region" evidence="14">
    <location>
        <begin position="433"/>
        <end position="474"/>
    </location>
</feature>
<dbReference type="Gene3D" id="1.10.418.10">
    <property type="entry name" value="Calponin-like domain"/>
    <property type="match status" value="1"/>
</dbReference>
<organism evidence="17 18">
    <name type="scientific">Microtus ochrogaster</name>
    <name type="common">Prairie vole</name>
    <dbReference type="NCBI Taxonomy" id="79684"/>
    <lineage>
        <taxon>Eukaryota</taxon>
        <taxon>Metazoa</taxon>
        <taxon>Chordata</taxon>
        <taxon>Craniata</taxon>
        <taxon>Vertebrata</taxon>
        <taxon>Euteleostomi</taxon>
        <taxon>Mammalia</taxon>
        <taxon>Eutheria</taxon>
        <taxon>Euarchontoglires</taxon>
        <taxon>Glires</taxon>
        <taxon>Rodentia</taxon>
        <taxon>Myomorpha</taxon>
        <taxon>Muroidea</taxon>
        <taxon>Cricetidae</taxon>
        <taxon>Arvicolinae</taxon>
        <taxon>Microtus</taxon>
    </lineage>
</organism>
<feature type="domain" description="Calponin-homology (CH)" evidence="16">
    <location>
        <begin position="1016"/>
        <end position="1121"/>
    </location>
</feature>
<comment type="subunit">
    <text evidence="3 13">May interact with both microtubules and actin cytoskeleton.</text>
</comment>
<feature type="compositionally biased region" description="Polar residues" evidence="15">
    <location>
        <begin position="131"/>
        <end position="149"/>
    </location>
</feature>
<evidence type="ECO:0000256" key="13">
    <source>
        <dbReference type="RuleBase" id="RU367063"/>
    </source>
</evidence>
<feature type="region of interest" description="Disordered" evidence="15">
    <location>
        <begin position="31"/>
        <end position="208"/>
    </location>
</feature>
<feature type="coiled-coil region" evidence="14">
    <location>
        <begin position="276"/>
        <end position="303"/>
    </location>
</feature>
<evidence type="ECO:0000256" key="14">
    <source>
        <dbReference type="SAM" id="Coils"/>
    </source>
</evidence>
<dbReference type="GO" id="GO:0005921">
    <property type="term" value="C:gap junction"/>
    <property type="evidence" value="ECO:0007669"/>
    <property type="project" value="UniProtKB-SubCell"/>
</dbReference>
<evidence type="ECO:0000256" key="6">
    <source>
        <dbReference type="ARBA" id="ARBA00022618"/>
    </source>
</evidence>
<feature type="region of interest" description="Disordered" evidence="15">
    <location>
        <begin position="391"/>
        <end position="423"/>
    </location>
</feature>
<feature type="compositionally biased region" description="Basic and acidic residues" evidence="15">
    <location>
        <begin position="951"/>
        <end position="961"/>
    </location>
</feature>
<keyword evidence="7 13" id="KW-0303">Gap junction</keyword>
<evidence type="ECO:0000256" key="3">
    <source>
        <dbReference type="ARBA" id="ARBA00011235"/>
    </source>
</evidence>
<evidence type="ECO:0000256" key="4">
    <source>
        <dbReference type="ARBA" id="ARBA00015657"/>
    </source>
</evidence>
<gene>
    <name evidence="17" type="ORF">LTLLF_117455</name>
</gene>
<keyword evidence="5 13" id="KW-0963">Cytoplasm</keyword>
<dbReference type="AlphaFoldDB" id="A0A8J6L841"/>
<accession>A0A8J6L841</accession>
<comment type="caution">
    <text evidence="17">The sequence shown here is derived from an EMBL/GenBank/DDBJ whole genome shotgun (WGS) entry which is preliminary data.</text>
</comment>
<reference evidence="17" key="1">
    <citation type="submission" date="2020-03" db="EMBL/GenBank/DDBJ databases">
        <title>Studies in the Genomics of Life Span.</title>
        <authorList>
            <person name="Glass D."/>
        </authorList>
    </citation>
    <scope>NUCLEOTIDE SEQUENCE</scope>
    <source>
        <strain evidence="17">LTLLF</strain>
        <tissue evidence="17">Muscle</tissue>
    </source>
</reference>
<dbReference type="EMBL" id="JAATJU010012500">
    <property type="protein sequence ID" value="KAH0518182.1"/>
    <property type="molecule type" value="Genomic_DNA"/>
</dbReference>
<evidence type="ECO:0000256" key="10">
    <source>
        <dbReference type="ARBA" id="ARBA00023212"/>
    </source>
</evidence>
<evidence type="ECO:0000313" key="17">
    <source>
        <dbReference type="EMBL" id="KAH0518182.1"/>
    </source>
</evidence>
<dbReference type="SMART" id="SM00033">
    <property type="entry name" value="CH"/>
    <property type="match status" value="1"/>
</dbReference>
<evidence type="ECO:0000256" key="12">
    <source>
        <dbReference type="ARBA" id="ARBA00025131"/>
    </source>
</evidence>
<keyword evidence="10 13" id="KW-0206">Cytoskeleton</keyword>
<proteinExistence type="inferred from homology"/>
<dbReference type="InterPro" id="IPR001715">
    <property type="entry name" value="CH_dom"/>
</dbReference>
<dbReference type="CDD" id="cd21199">
    <property type="entry name" value="CH_CYTS"/>
    <property type="match status" value="1"/>
</dbReference>
<keyword evidence="6 13" id="KW-0132">Cell division</keyword>
<dbReference type="GO" id="GO:0051301">
    <property type="term" value="P:cell division"/>
    <property type="evidence" value="ECO:0007669"/>
    <property type="project" value="UniProtKB-UniRule"/>
</dbReference>
<evidence type="ECO:0000256" key="8">
    <source>
        <dbReference type="ARBA" id="ARBA00022949"/>
    </source>
</evidence>
<feature type="compositionally biased region" description="Low complexity" evidence="15">
    <location>
        <begin position="391"/>
        <end position="410"/>
    </location>
</feature>
<dbReference type="PROSITE" id="PS50021">
    <property type="entry name" value="CH"/>
    <property type="match status" value="1"/>
</dbReference>
<comment type="similarity">
    <text evidence="2 13">Belongs to the cytospin-A family.</text>
</comment>
<evidence type="ECO:0000259" key="16">
    <source>
        <dbReference type="PROSITE" id="PS50021"/>
    </source>
</evidence>
<feature type="compositionally biased region" description="Basic and acidic residues" evidence="15">
    <location>
        <begin position="190"/>
        <end position="203"/>
    </location>
</feature>
<feature type="coiled-coil region" evidence="14">
    <location>
        <begin position="521"/>
        <end position="838"/>
    </location>
</feature>
<dbReference type="InterPro" id="IPR036872">
    <property type="entry name" value="CH_dom_sf"/>
</dbReference>
<dbReference type="Proteomes" id="UP000710432">
    <property type="component" value="Unassembled WGS sequence"/>
</dbReference>
<evidence type="ECO:0000256" key="11">
    <source>
        <dbReference type="ARBA" id="ARBA00023306"/>
    </source>
</evidence>
<dbReference type="GO" id="GO:0005737">
    <property type="term" value="C:cytoplasm"/>
    <property type="evidence" value="ECO:0007669"/>
    <property type="project" value="UniProtKB-UniRule"/>
</dbReference>
<dbReference type="InterPro" id="IPR050540">
    <property type="entry name" value="F-actin_Monoox_Mical"/>
</dbReference>
<feature type="region of interest" description="Disordered" evidence="15">
    <location>
        <begin position="330"/>
        <end position="356"/>
    </location>
</feature>
<feature type="compositionally biased region" description="Basic and acidic residues" evidence="15">
    <location>
        <begin position="152"/>
        <end position="163"/>
    </location>
</feature>
<feature type="compositionally biased region" description="Low complexity" evidence="15">
    <location>
        <begin position="109"/>
        <end position="122"/>
    </location>
</feature>
<evidence type="ECO:0000256" key="1">
    <source>
        <dbReference type="ARBA" id="ARBA00004186"/>
    </source>
</evidence>
<evidence type="ECO:0000256" key="9">
    <source>
        <dbReference type="ARBA" id="ARBA00023054"/>
    </source>
</evidence>
<dbReference type="PANTHER" id="PTHR23167">
    <property type="entry name" value="CALPONIN HOMOLOGY DOMAIN-CONTAINING PROTEIN DDB_G0272472-RELATED"/>
    <property type="match status" value="1"/>
</dbReference>
<name>A0A8J6L841_MICOH</name>
<sequence>MLRDSGSSDGCLQELPKPLWFDCKCITKRQPRMKKANRSVGSVPKVSGISKPQPVEKSKPENSSSAPTAGKPVKPGAAASLSKTKSNDDLLAGMAGGVNATNGAKAKKSTCSSAAPSAPAPAMTVVENKSKISTGTSSSAKRSTSAGNKESSSTRERLRERTRLNQSKKLPSVSQGANDVALAKRSRSRTAADSDIRMSKSKSDNQISDKAALEAKVKDLLTLAKTKDVEILHLRNELRDMRAQLGISEDPLEGDEKSAEKETIIAHQPTDVESTLLQLQEQNTAIREELNQLKNENRMLKDRLNALGFSLEQRLDNSEKLFGYQSVSPEITAGNQSDGGGTLTSSVEGSAPGSVEDLLSQDENTLMDHQHSNSMDNLDSECSEVYQPLTSSDDALDAPSSSESEGIPSIERSRKGSSGNASEVSVACLTERIHQMEENQHSTSEELQATLQELADLQQITQELNSENERLGEEKVILMESLCQQSDKLEHFGRQIEYFRSLLDEHHISYVIDEDVKSGRYMELEQRYMDLAENARFEREQLLGVQQHLSNTLKMAEQDNKEAQEMIGALKERSHHMERIIESEQKGKAALAATLEEYKATVASDQIEMNRLKAQLENEKQKVAELYSIHNSGDKSDIQDLLESVRLDKEKAETLASSLQEDLAHTRNDANRLQDTIAKVEDEYRAFQEEAKKQIEDLNMTLEKVRSELEEKETERSDMKETIFELEDEVEQHRAVKLHDNLIISDLENTVKKLQDQKHDMEREIKTLHRRLREESAEWRQFQADLQTAVVIANDIKSEAQEEIGDLKRRLHEAQEKNEKLTKELEEIKSRKQEEERGRVYNYMNAVERDLAALRQGMGLSRRSSTSSEPTPTVKTLIKSFDSASQVPNAAAAAIPRTPLSPSPMKTPPAAAVSPMQRHSISGPISTPKPLTALSDKRSNYGEIPVQVSRRSSEEMKRDISASEGASPASLMAMGTTSPQLSLSSSPTASVTPSTRSRIREERKDPLSALAREYGGSKRNALLKWCQKKTEGYQNIDITNFSSSWNDGLAFCALLHTYLPAHIPYQELNSQDKKRNFTLAFQAAESVGIKSTLDINEMARTERPDWQNVMLYVTAIYKYFET</sequence>
<dbReference type="SUPFAM" id="SSF47576">
    <property type="entry name" value="Calponin-homology domain, CH-domain"/>
    <property type="match status" value="1"/>
</dbReference>
<evidence type="ECO:0000313" key="18">
    <source>
        <dbReference type="Proteomes" id="UP000710432"/>
    </source>
</evidence>
<dbReference type="FunFam" id="1.10.418.10:FF:000020">
    <property type="entry name" value="Cytospin-A isoform 1"/>
    <property type="match status" value="1"/>
</dbReference>
<keyword evidence="11 13" id="KW-0131">Cell cycle</keyword>
<keyword evidence="9 14" id="KW-0175">Coiled coil</keyword>
<dbReference type="GO" id="GO:0005819">
    <property type="term" value="C:spindle"/>
    <property type="evidence" value="ECO:0007669"/>
    <property type="project" value="UniProtKB-SubCell"/>
</dbReference>
<evidence type="ECO:0000256" key="5">
    <source>
        <dbReference type="ARBA" id="ARBA00022490"/>
    </source>
</evidence>
<comment type="function">
    <text evidence="12 13">Involved in cytokinesis and spindle organization. May play a role in actin cytoskeleton organization and microtubule stabilization and hence required for proper cell adhesion and migration.</text>
</comment>
<keyword evidence="8 13" id="KW-0965">Cell junction</keyword>
<feature type="compositionally biased region" description="Polar residues" evidence="15">
    <location>
        <begin position="165"/>
        <end position="177"/>
    </location>
</feature>
<evidence type="ECO:0000256" key="2">
    <source>
        <dbReference type="ARBA" id="ARBA00009452"/>
    </source>
</evidence>
<feature type="compositionally biased region" description="Low complexity" evidence="15">
    <location>
        <begin position="976"/>
        <end position="996"/>
    </location>
</feature>